<evidence type="ECO:0000259" key="5">
    <source>
        <dbReference type="PROSITE" id="PS50931"/>
    </source>
</evidence>
<sequence>MDMRQLRYFYTIAEEGQITRAAKTLHMAQPPLSQSLKALEKEIGVPLFERSGKKMELTEAGEVLYNKTGYFFKYLEETLTEVKETGEGLKGQLTVGCVKTLFSHVPQRIKSFREKYPNVTFELREGDSYLLAEQLKNRSLDLAIVRLPLDLDLYSSFHLPDENYVVIMPEQWAKSYESPSITMNEIANLPLILLRRISGIGQYELIIDKFKELELAPDVVTVCPDVDMILELVSAEVGASIVPASTLKKHSINGIKSFTIEDETIISKSAIIWLKDRYLTKSKQRFIELFEESLKVEKV</sequence>
<dbReference type="Pfam" id="PF00126">
    <property type="entry name" value="HTH_1"/>
    <property type="match status" value="1"/>
</dbReference>
<keyword evidence="4" id="KW-0804">Transcription</keyword>
<dbReference type="PANTHER" id="PTHR30346:SF28">
    <property type="entry name" value="HTH-TYPE TRANSCRIPTIONAL REGULATOR CYNR"/>
    <property type="match status" value="1"/>
</dbReference>
<comment type="caution">
    <text evidence="6">The sequence shown here is derived from an EMBL/GenBank/DDBJ whole genome shotgun (WGS) entry which is preliminary data.</text>
</comment>
<name>A0ABV9K380_9BACI</name>
<dbReference type="PANTHER" id="PTHR30346">
    <property type="entry name" value="TRANSCRIPTIONAL DUAL REGULATOR HCAR-RELATED"/>
    <property type="match status" value="1"/>
</dbReference>
<dbReference type="Gene3D" id="3.40.190.290">
    <property type="match status" value="1"/>
</dbReference>
<keyword evidence="3" id="KW-0238">DNA-binding</keyword>
<organism evidence="6 7">
    <name type="scientific">Oceanobacillus aidingensis</name>
    <dbReference type="NCBI Taxonomy" id="645964"/>
    <lineage>
        <taxon>Bacteria</taxon>
        <taxon>Bacillati</taxon>
        <taxon>Bacillota</taxon>
        <taxon>Bacilli</taxon>
        <taxon>Bacillales</taxon>
        <taxon>Bacillaceae</taxon>
        <taxon>Oceanobacillus</taxon>
    </lineage>
</organism>
<dbReference type="InterPro" id="IPR036390">
    <property type="entry name" value="WH_DNA-bd_sf"/>
</dbReference>
<dbReference type="SUPFAM" id="SSF46785">
    <property type="entry name" value="Winged helix' DNA-binding domain"/>
    <property type="match status" value="1"/>
</dbReference>
<dbReference type="SUPFAM" id="SSF53850">
    <property type="entry name" value="Periplasmic binding protein-like II"/>
    <property type="match status" value="1"/>
</dbReference>
<dbReference type="InterPro" id="IPR036388">
    <property type="entry name" value="WH-like_DNA-bd_sf"/>
</dbReference>
<dbReference type="PROSITE" id="PS50931">
    <property type="entry name" value="HTH_LYSR"/>
    <property type="match status" value="1"/>
</dbReference>
<dbReference type="InterPro" id="IPR005119">
    <property type="entry name" value="LysR_subst-bd"/>
</dbReference>
<evidence type="ECO:0000256" key="4">
    <source>
        <dbReference type="ARBA" id="ARBA00023163"/>
    </source>
</evidence>
<evidence type="ECO:0000313" key="6">
    <source>
        <dbReference type="EMBL" id="MFC4664379.1"/>
    </source>
</evidence>
<dbReference type="Gene3D" id="1.10.10.10">
    <property type="entry name" value="Winged helix-like DNA-binding domain superfamily/Winged helix DNA-binding domain"/>
    <property type="match status" value="1"/>
</dbReference>
<protein>
    <submittedName>
        <fullName evidence="6">LysR family transcriptional regulator</fullName>
    </submittedName>
</protein>
<feature type="domain" description="HTH lysR-type" evidence="5">
    <location>
        <begin position="1"/>
        <end position="58"/>
    </location>
</feature>
<dbReference type="Proteomes" id="UP001595988">
    <property type="component" value="Unassembled WGS sequence"/>
</dbReference>
<keyword evidence="7" id="KW-1185">Reference proteome</keyword>
<accession>A0ABV9K380</accession>
<evidence type="ECO:0000256" key="2">
    <source>
        <dbReference type="ARBA" id="ARBA00023015"/>
    </source>
</evidence>
<dbReference type="Pfam" id="PF03466">
    <property type="entry name" value="LysR_substrate"/>
    <property type="match status" value="1"/>
</dbReference>
<comment type="similarity">
    <text evidence="1">Belongs to the LysR transcriptional regulatory family.</text>
</comment>
<evidence type="ECO:0000256" key="1">
    <source>
        <dbReference type="ARBA" id="ARBA00009437"/>
    </source>
</evidence>
<reference evidence="7" key="1">
    <citation type="journal article" date="2019" name="Int. J. Syst. Evol. Microbiol.">
        <title>The Global Catalogue of Microorganisms (GCM) 10K type strain sequencing project: providing services to taxonomists for standard genome sequencing and annotation.</title>
        <authorList>
            <consortium name="The Broad Institute Genomics Platform"/>
            <consortium name="The Broad Institute Genome Sequencing Center for Infectious Disease"/>
            <person name="Wu L."/>
            <person name="Ma J."/>
        </authorList>
    </citation>
    <scope>NUCLEOTIDE SEQUENCE [LARGE SCALE GENOMIC DNA]</scope>
    <source>
        <strain evidence="7">CCUG 37257</strain>
    </source>
</reference>
<dbReference type="PRINTS" id="PR00039">
    <property type="entry name" value="HTHLYSR"/>
</dbReference>
<gene>
    <name evidence="6" type="ORF">ACFO3P_19560</name>
</gene>
<dbReference type="RefSeq" id="WP_193064139.1">
    <property type="nucleotide sequence ID" value="NZ_JBHSFT010000049.1"/>
</dbReference>
<evidence type="ECO:0000256" key="3">
    <source>
        <dbReference type="ARBA" id="ARBA00023125"/>
    </source>
</evidence>
<dbReference type="EMBL" id="JBHSFT010000049">
    <property type="protein sequence ID" value="MFC4664379.1"/>
    <property type="molecule type" value="Genomic_DNA"/>
</dbReference>
<proteinExistence type="inferred from homology"/>
<dbReference type="CDD" id="cd05466">
    <property type="entry name" value="PBP2_LTTR_substrate"/>
    <property type="match status" value="1"/>
</dbReference>
<keyword evidence="2" id="KW-0805">Transcription regulation</keyword>
<evidence type="ECO:0000313" key="7">
    <source>
        <dbReference type="Proteomes" id="UP001595988"/>
    </source>
</evidence>
<dbReference type="InterPro" id="IPR000847">
    <property type="entry name" value="LysR_HTH_N"/>
</dbReference>